<feature type="repeat" description="TPR" evidence="4">
    <location>
        <begin position="321"/>
        <end position="354"/>
    </location>
</feature>
<dbReference type="Proteomes" id="UP000716322">
    <property type="component" value="Unassembled WGS sequence"/>
</dbReference>
<keyword evidence="4" id="KW-0802">TPR repeat</keyword>
<evidence type="ECO:0000256" key="3">
    <source>
        <dbReference type="ARBA" id="ARBA00022691"/>
    </source>
</evidence>
<dbReference type="InterPro" id="IPR029063">
    <property type="entry name" value="SAM-dependent_MTases_sf"/>
</dbReference>
<dbReference type="PANTHER" id="PTHR24422">
    <property type="entry name" value="CHEMOTAXIS PROTEIN METHYLTRANSFERASE"/>
    <property type="match status" value="1"/>
</dbReference>
<dbReference type="Pfam" id="PF01739">
    <property type="entry name" value="CheR"/>
    <property type="match status" value="1"/>
</dbReference>
<dbReference type="SUPFAM" id="SSF53335">
    <property type="entry name" value="S-adenosyl-L-methionine-dependent methyltransferases"/>
    <property type="match status" value="1"/>
</dbReference>
<dbReference type="InterPro" id="IPR022642">
    <property type="entry name" value="CheR_C"/>
</dbReference>
<keyword evidence="3" id="KW-0949">S-adenosyl-L-methionine</keyword>
<dbReference type="Gene3D" id="1.25.40.10">
    <property type="entry name" value="Tetratricopeptide repeat domain"/>
    <property type="match status" value="1"/>
</dbReference>
<protein>
    <submittedName>
        <fullName evidence="7">Methyltransferase</fullName>
    </submittedName>
</protein>
<dbReference type="InterPro" id="IPR000780">
    <property type="entry name" value="CheR_MeTrfase"/>
</dbReference>
<keyword evidence="8" id="KW-1185">Reference proteome</keyword>
<dbReference type="SMART" id="SM00138">
    <property type="entry name" value="MeTrc"/>
    <property type="match status" value="1"/>
</dbReference>
<dbReference type="RefSeq" id="WP_166859953.1">
    <property type="nucleotide sequence ID" value="NZ_JAAQOM010000008.1"/>
</dbReference>
<feature type="compositionally biased region" description="Pro residues" evidence="5">
    <location>
        <begin position="269"/>
        <end position="288"/>
    </location>
</feature>
<evidence type="ECO:0000259" key="6">
    <source>
        <dbReference type="PROSITE" id="PS50123"/>
    </source>
</evidence>
<dbReference type="PRINTS" id="PR00996">
    <property type="entry name" value="CHERMTFRASE"/>
</dbReference>
<feature type="region of interest" description="Disordered" evidence="5">
    <location>
        <begin position="260"/>
        <end position="289"/>
    </location>
</feature>
<dbReference type="InterPro" id="IPR011990">
    <property type="entry name" value="TPR-like_helical_dom_sf"/>
</dbReference>
<dbReference type="GO" id="GO:0032259">
    <property type="term" value="P:methylation"/>
    <property type="evidence" value="ECO:0007669"/>
    <property type="project" value="UniProtKB-KW"/>
</dbReference>
<dbReference type="SUPFAM" id="SSF48452">
    <property type="entry name" value="TPR-like"/>
    <property type="match status" value="1"/>
</dbReference>
<accession>A0ABX0PG38</accession>
<evidence type="ECO:0000256" key="4">
    <source>
        <dbReference type="PROSITE-ProRule" id="PRU00339"/>
    </source>
</evidence>
<evidence type="ECO:0000256" key="2">
    <source>
        <dbReference type="ARBA" id="ARBA00022679"/>
    </source>
</evidence>
<sequence>MNLTCRLRAATGLDLTVATVERAVRERMRATGASLDYDPHPGTPEFDALVDLVVVPESWFLRDPAQFDTALRFVRAQPGRMVRVLSLPCAGGEEPYTLAMLLARAGIGPDACRIDAFDLSHDAIARARAGRYTRNAFRGDDRGLRERFFTDDGDGCVIGAEPRAYVAFGQANLFDLDPRQAGPYDLVFCRNLLIYFDAARQARAAACLFALLADDGLLLAGHAEAPALCRHGFGPATPRATSVLRKQGRRRARILPAAEPAAVHARPATPRPAAAPPVAKPTAAPPPRDLLADARRHANAGRLAEAEQSCRAALALRGDDAEAWFLLGLTAECAGRPQEADRNWRRCVYLDPDHYEALCALALLLEQRGDADAGAVFKRRAARVHARRGSTTA</sequence>
<dbReference type="EMBL" id="JAAQOM010000008">
    <property type="protein sequence ID" value="NIA55000.1"/>
    <property type="molecule type" value="Genomic_DNA"/>
</dbReference>
<evidence type="ECO:0000313" key="8">
    <source>
        <dbReference type="Proteomes" id="UP000716322"/>
    </source>
</evidence>
<evidence type="ECO:0000256" key="5">
    <source>
        <dbReference type="SAM" id="MobiDB-lite"/>
    </source>
</evidence>
<evidence type="ECO:0000313" key="7">
    <source>
        <dbReference type="EMBL" id="NIA55000.1"/>
    </source>
</evidence>
<keyword evidence="2" id="KW-0808">Transferase</keyword>
<dbReference type="PROSITE" id="PS50005">
    <property type="entry name" value="TPR"/>
    <property type="match status" value="1"/>
</dbReference>
<dbReference type="PANTHER" id="PTHR24422:SF19">
    <property type="entry name" value="CHEMOTAXIS PROTEIN METHYLTRANSFERASE"/>
    <property type="match status" value="1"/>
</dbReference>
<proteinExistence type="predicted"/>
<feature type="domain" description="CheR-type methyltransferase" evidence="6">
    <location>
        <begin position="45"/>
        <end position="225"/>
    </location>
</feature>
<keyword evidence="1 7" id="KW-0489">Methyltransferase</keyword>
<comment type="caution">
    <text evidence="7">The sequence shown here is derived from an EMBL/GenBank/DDBJ whole genome shotgun (WGS) entry which is preliminary data.</text>
</comment>
<dbReference type="InterPro" id="IPR050903">
    <property type="entry name" value="Bact_Chemotaxis_MeTrfase"/>
</dbReference>
<dbReference type="GO" id="GO:0008168">
    <property type="term" value="F:methyltransferase activity"/>
    <property type="evidence" value="ECO:0007669"/>
    <property type="project" value="UniProtKB-KW"/>
</dbReference>
<dbReference type="PROSITE" id="PS50123">
    <property type="entry name" value="CHER"/>
    <property type="match status" value="1"/>
</dbReference>
<reference evidence="7 8" key="1">
    <citation type="submission" date="2020-03" db="EMBL/GenBank/DDBJ databases">
        <title>Genome sequence of strain Massilia sp. TW-1.</title>
        <authorList>
            <person name="Chaudhary D.K."/>
        </authorList>
    </citation>
    <scope>NUCLEOTIDE SEQUENCE [LARGE SCALE GENOMIC DNA]</scope>
    <source>
        <strain evidence="7 8">TW-1</strain>
    </source>
</reference>
<dbReference type="InterPro" id="IPR019734">
    <property type="entry name" value="TPR_rpt"/>
</dbReference>
<organism evidence="7 8">
    <name type="scientific">Telluria antibiotica</name>
    <dbReference type="NCBI Taxonomy" id="2717319"/>
    <lineage>
        <taxon>Bacteria</taxon>
        <taxon>Pseudomonadati</taxon>
        <taxon>Pseudomonadota</taxon>
        <taxon>Betaproteobacteria</taxon>
        <taxon>Burkholderiales</taxon>
        <taxon>Oxalobacteraceae</taxon>
        <taxon>Telluria group</taxon>
        <taxon>Telluria</taxon>
    </lineage>
</organism>
<dbReference type="Gene3D" id="3.40.50.150">
    <property type="entry name" value="Vaccinia Virus protein VP39"/>
    <property type="match status" value="1"/>
</dbReference>
<gene>
    <name evidence="7" type="ORF">HAV22_15290</name>
</gene>
<name>A0ABX0PG38_9BURK</name>
<dbReference type="SMART" id="SM00028">
    <property type="entry name" value="TPR"/>
    <property type="match status" value="2"/>
</dbReference>
<evidence type="ECO:0000256" key="1">
    <source>
        <dbReference type="ARBA" id="ARBA00022603"/>
    </source>
</evidence>